<evidence type="ECO:0000313" key="1">
    <source>
        <dbReference type="EMBL" id="CAG8755664.1"/>
    </source>
</evidence>
<accession>A0ACA9QKA0</accession>
<reference evidence="1" key="1">
    <citation type="submission" date="2021-06" db="EMBL/GenBank/DDBJ databases">
        <authorList>
            <person name="Kallberg Y."/>
            <person name="Tangrot J."/>
            <person name="Rosling A."/>
        </authorList>
    </citation>
    <scope>NUCLEOTIDE SEQUENCE</scope>
    <source>
        <strain evidence="1">CL356</strain>
    </source>
</reference>
<evidence type="ECO:0000313" key="2">
    <source>
        <dbReference type="Proteomes" id="UP000789525"/>
    </source>
</evidence>
<sequence>LTKLQLYKCKYIHALHIPEFVRTFPALKELFVSECGSMSDRIFGHHPVGWHLKSDALCNTRNPLEVLHIDHVKSLEVRALGVIPTKVLVATCFTPSLFQREFVRNEHLYPKLRLLRLQQSDLFSTEGAAKGSRAIAMEKMGAARGFEPAGMRQRSVHHQSGFFSSSRAEYGRFSLSYISSIFVMMGFYSVRSDEEAAKCASKSDVGAIELTTCFRLPPE</sequence>
<protein>
    <submittedName>
        <fullName evidence="1">7113_t:CDS:1</fullName>
    </submittedName>
</protein>
<organism evidence="1 2">
    <name type="scientific">Acaulospora colombiana</name>
    <dbReference type="NCBI Taxonomy" id="27376"/>
    <lineage>
        <taxon>Eukaryota</taxon>
        <taxon>Fungi</taxon>
        <taxon>Fungi incertae sedis</taxon>
        <taxon>Mucoromycota</taxon>
        <taxon>Glomeromycotina</taxon>
        <taxon>Glomeromycetes</taxon>
        <taxon>Diversisporales</taxon>
        <taxon>Acaulosporaceae</taxon>
        <taxon>Acaulospora</taxon>
    </lineage>
</organism>
<comment type="caution">
    <text evidence="1">The sequence shown here is derived from an EMBL/GenBank/DDBJ whole genome shotgun (WGS) entry which is preliminary data.</text>
</comment>
<dbReference type="Proteomes" id="UP000789525">
    <property type="component" value="Unassembled WGS sequence"/>
</dbReference>
<feature type="non-terminal residue" evidence="1">
    <location>
        <position position="219"/>
    </location>
</feature>
<dbReference type="EMBL" id="CAJVPT010055708">
    <property type="protein sequence ID" value="CAG8755664.1"/>
    <property type="molecule type" value="Genomic_DNA"/>
</dbReference>
<keyword evidence="2" id="KW-1185">Reference proteome</keyword>
<gene>
    <name evidence="1" type="ORF">ACOLOM_LOCUS12942</name>
</gene>
<name>A0ACA9QKA0_9GLOM</name>
<feature type="non-terminal residue" evidence="1">
    <location>
        <position position="1"/>
    </location>
</feature>
<proteinExistence type="predicted"/>